<accession>A0A6J6TJ03</accession>
<dbReference type="GO" id="GO:0009252">
    <property type="term" value="P:peptidoglycan biosynthetic process"/>
    <property type="evidence" value="ECO:0007669"/>
    <property type="project" value="TreeGrafter"/>
</dbReference>
<reference evidence="6" key="1">
    <citation type="submission" date="2020-05" db="EMBL/GenBank/DDBJ databases">
        <authorList>
            <person name="Chiriac C."/>
            <person name="Salcher M."/>
            <person name="Ghai R."/>
            <person name="Kavagutti S V."/>
        </authorList>
    </citation>
    <scope>NUCLEOTIDE SEQUENCE</scope>
</reference>
<dbReference type="FunFam" id="3.20.20.10:FF:000002">
    <property type="entry name" value="Alanine racemase"/>
    <property type="match status" value="1"/>
</dbReference>
<dbReference type="Gene3D" id="2.40.37.10">
    <property type="entry name" value="Lyase, Ornithine Decarboxylase, Chain A, domain 1"/>
    <property type="match status" value="1"/>
</dbReference>
<dbReference type="GO" id="GO:0005829">
    <property type="term" value="C:cytosol"/>
    <property type="evidence" value="ECO:0007669"/>
    <property type="project" value="TreeGrafter"/>
</dbReference>
<gene>
    <name evidence="5" type="ORF">UFOPK2289_00012</name>
    <name evidence="6" type="ORF">UFOPK2822_00553</name>
    <name evidence="7" type="ORF">UFOPK3346_00729</name>
    <name evidence="8" type="ORF">UFOPK3670_00769</name>
    <name evidence="9" type="ORF">UFOPK4308_00816</name>
</gene>
<keyword evidence="3" id="KW-0413">Isomerase</keyword>
<evidence type="ECO:0000256" key="1">
    <source>
        <dbReference type="ARBA" id="ARBA00001933"/>
    </source>
</evidence>
<dbReference type="PANTHER" id="PTHR30511:SF0">
    <property type="entry name" value="ALANINE RACEMASE, CATABOLIC-RELATED"/>
    <property type="match status" value="1"/>
</dbReference>
<dbReference type="Gene3D" id="3.20.20.10">
    <property type="entry name" value="Alanine racemase"/>
    <property type="match status" value="1"/>
</dbReference>
<dbReference type="EMBL" id="CAEZWT010000001">
    <property type="protein sequence ID" value="CAB4654360.1"/>
    <property type="molecule type" value="Genomic_DNA"/>
</dbReference>
<dbReference type="PROSITE" id="PS00395">
    <property type="entry name" value="ALANINE_RACEMASE"/>
    <property type="match status" value="1"/>
</dbReference>
<dbReference type="GO" id="GO:0030632">
    <property type="term" value="P:D-alanine biosynthetic process"/>
    <property type="evidence" value="ECO:0007669"/>
    <property type="project" value="TreeGrafter"/>
</dbReference>
<dbReference type="SMART" id="SM01005">
    <property type="entry name" value="Ala_racemase_C"/>
    <property type="match status" value="1"/>
</dbReference>
<dbReference type="PANTHER" id="PTHR30511">
    <property type="entry name" value="ALANINE RACEMASE"/>
    <property type="match status" value="1"/>
</dbReference>
<organism evidence="6">
    <name type="scientific">freshwater metagenome</name>
    <dbReference type="NCBI Taxonomy" id="449393"/>
    <lineage>
        <taxon>unclassified sequences</taxon>
        <taxon>metagenomes</taxon>
        <taxon>ecological metagenomes</taxon>
    </lineage>
</organism>
<dbReference type="HAMAP" id="MF_01201">
    <property type="entry name" value="Ala_racemase"/>
    <property type="match status" value="1"/>
</dbReference>
<dbReference type="EMBL" id="CAFBLE010000005">
    <property type="protein sequence ID" value="CAB4865744.1"/>
    <property type="molecule type" value="Genomic_DNA"/>
</dbReference>
<evidence type="ECO:0000313" key="5">
    <source>
        <dbReference type="EMBL" id="CAB4654360.1"/>
    </source>
</evidence>
<sequence>MSERAQAIIDLSAIAHNVQQLKLRAGVPLLAVVKADAYGHGLIPVAECAIAAGAQWLGVALLEEALTIRKATIVAPIIAWLVPPGSDFAEAIKNDIDLGVASLPIFREVIAAGQSLDKRPRIHIEVDTGMTRGGFLYEWENFLLELAQEKENVTVVGLFSHFARADEPGEKQNAQQLKRFVEMSDDLNRIGIEPQIHHLSNSAATLVDASAHFDLVRTGIALYGLTPDLTHLGTSQELGLKPAMTLRAKLHIVKEVLADTSVGYGATARTQIDTKLGVVAMGYADGIPRVAEGAGVFIHGKRAPICGRVSMDQFVVDLGPDSTAQGGEWVVIFGPGGSGEYTADDWGIASSSINYEIVTRLGTRVPRSYTHIKEGE</sequence>
<dbReference type="InterPro" id="IPR000821">
    <property type="entry name" value="Ala_racemase"/>
</dbReference>
<evidence type="ECO:0000256" key="3">
    <source>
        <dbReference type="ARBA" id="ARBA00023235"/>
    </source>
</evidence>
<dbReference type="GO" id="GO:0008784">
    <property type="term" value="F:alanine racemase activity"/>
    <property type="evidence" value="ECO:0007669"/>
    <property type="project" value="InterPro"/>
</dbReference>
<dbReference type="InterPro" id="IPR001608">
    <property type="entry name" value="Ala_racemase_N"/>
</dbReference>
<feature type="domain" description="Alanine racemase C-terminal" evidence="4">
    <location>
        <begin position="243"/>
        <end position="370"/>
    </location>
</feature>
<dbReference type="PRINTS" id="PR00992">
    <property type="entry name" value="ALARACEMASE"/>
</dbReference>
<evidence type="ECO:0000313" key="9">
    <source>
        <dbReference type="EMBL" id="CAB5058372.1"/>
    </source>
</evidence>
<dbReference type="EMBL" id="CAEZZC010000005">
    <property type="protein sequence ID" value="CAB4746733.1"/>
    <property type="molecule type" value="Genomic_DNA"/>
</dbReference>
<dbReference type="InterPro" id="IPR029066">
    <property type="entry name" value="PLP-binding_barrel"/>
</dbReference>
<dbReference type="InterPro" id="IPR020622">
    <property type="entry name" value="Ala_racemase_pyridoxalP-BS"/>
</dbReference>
<comment type="cofactor">
    <cofactor evidence="1">
        <name>pyridoxal 5'-phosphate</name>
        <dbReference type="ChEBI" id="CHEBI:597326"/>
    </cofactor>
</comment>
<protein>
    <submittedName>
        <fullName evidence="6">Unannotated protein</fullName>
    </submittedName>
</protein>
<dbReference type="SUPFAM" id="SSF50621">
    <property type="entry name" value="Alanine racemase C-terminal domain-like"/>
    <property type="match status" value="1"/>
</dbReference>
<proteinExistence type="inferred from homology"/>
<evidence type="ECO:0000313" key="8">
    <source>
        <dbReference type="EMBL" id="CAB4922771.1"/>
    </source>
</evidence>
<evidence type="ECO:0000259" key="4">
    <source>
        <dbReference type="SMART" id="SM01005"/>
    </source>
</evidence>
<dbReference type="EMBL" id="CAFBMV010000005">
    <property type="protein sequence ID" value="CAB4922771.1"/>
    <property type="molecule type" value="Genomic_DNA"/>
</dbReference>
<dbReference type="CDD" id="cd00430">
    <property type="entry name" value="PLPDE_III_AR"/>
    <property type="match status" value="1"/>
</dbReference>
<evidence type="ECO:0000313" key="6">
    <source>
        <dbReference type="EMBL" id="CAB4746733.1"/>
    </source>
</evidence>
<dbReference type="NCBIfam" id="TIGR00492">
    <property type="entry name" value="alr"/>
    <property type="match status" value="1"/>
</dbReference>
<dbReference type="GO" id="GO:0030170">
    <property type="term" value="F:pyridoxal phosphate binding"/>
    <property type="evidence" value="ECO:0007669"/>
    <property type="project" value="TreeGrafter"/>
</dbReference>
<dbReference type="InterPro" id="IPR009006">
    <property type="entry name" value="Ala_racemase/Decarboxylase_C"/>
</dbReference>
<evidence type="ECO:0000256" key="2">
    <source>
        <dbReference type="ARBA" id="ARBA00022898"/>
    </source>
</evidence>
<evidence type="ECO:0000313" key="7">
    <source>
        <dbReference type="EMBL" id="CAB4865744.1"/>
    </source>
</evidence>
<dbReference type="InterPro" id="IPR011079">
    <property type="entry name" value="Ala_racemase_C"/>
</dbReference>
<keyword evidence="2" id="KW-0663">Pyridoxal phosphate</keyword>
<dbReference type="Pfam" id="PF01168">
    <property type="entry name" value="Ala_racemase_N"/>
    <property type="match status" value="1"/>
</dbReference>
<dbReference type="Pfam" id="PF00842">
    <property type="entry name" value="Ala_racemase_C"/>
    <property type="match status" value="1"/>
</dbReference>
<dbReference type="EMBL" id="CAFBQL010000005">
    <property type="protein sequence ID" value="CAB5058372.1"/>
    <property type="molecule type" value="Genomic_DNA"/>
</dbReference>
<name>A0A6J6TJ03_9ZZZZ</name>
<dbReference type="AlphaFoldDB" id="A0A6J6TJ03"/>
<dbReference type="SUPFAM" id="SSF51419">
    <property type="entry name" value="PLP-binding barrel"/>
    <property type="match status" value="1"/>
</dbReference>